<dbReference type="RefSeq" id="WP_017434484.1">
    <property type="nucleotide sequence ID" value="NZ_BAWO01000046.1"/>
</dbReference>
<dbReference type="EMBL" id="BAWO01000046">
    <property type="protein sequence ID" value="GAJ40545.1"/>
    <property type="molecule type" value="Genomic_DNA"/>
</dbReference>
<name>A0A023DGZ3_9BACL</name>
<reference evidence="2 3" key="1">
    <citation type="submission" date="2014-04" db="EMBL/GenBank/DDBJ databases">
        <title>Whole genome shotgun sequence of Geobacillus caldoxylosilyticus NBRC 107762.</title>
        <authorList>
            <person name="Hosoyama A."/>
            <person name="Hosoyama Y."/>
            <person name="Katano-Makiyama Y."/>
            <person name="Tsuchikane K."/>
            <person name="Ohji S."/>
            <person name="Ichikawa N."/>
            <person name="Yamazoe A."/>
            <person name="Fujita N."/>
        </authorList>
    </citation>
    <scope>NUCLEOTIDE SEQUENCE [LARGE SCALE GENOMIC DNA]</scope>
    <source>
        <strain evidence="2 3">NBRC 107762</strain>
    </source>
</reference>
<feature type="transmembrane region" description="Helical" evidence="1">
    <location>
        <begin position="39"/>
        <end position="62"/>
    </location>
</feature>
<evidence type="ECO:0000313" key="2">
    <source>
        <dbReference type="EMBL" id="GAJ40545.1"/>
    </source>
</evidence>
<keyword evidence="1" id="KW-0812">Transmembrane</keyword>
<keyword evidence="1" id="KW-0472">Membrane</keyword>
<comment type="caution">
    <text evidence="2">The sequence shown here is derived from an EMBL/GenBank/DDBJ whole genome shotgun (WGS) entry which is preliminary data.</text>
</comment>
<dbReference type="OrthoDB" id="1653819at2"/>
<dbReference type="InterPro" id="IPR019074">
    <property type="entry name" value="YabQ"/>
</dbReference>
<keyword evidence="1" id="KW-1133">Transmembrane helix</keyword>
<proteinExistence type="predicted"/>
<feature type="transmembrane region" description="Helical" evidence="1">
    <location>
        <begin position="6"/>
        <end position="27"/>
    </location>
</feature>
<dbReference type="GeneID" id="301192817"/>
<evidence type="ECO:0000256" key="1">
    <source>
        <dbReference type="SAM" id="Phobius"/>
    </source>
</evidence>
<feature type="transmembrane region" description="Helical" evidence="1">
    <location>
        <begin position="68"/>
        <end position="86"/>
    </location>
</feature>
<organism evidence="2 3">
    <name type="scientific">Parageobacillus caldoxylosilyticus NBRC 107762</name>
    <dbReference type="NCBI Taxonomy" id="1220594"/>
    <lineage>
        <taxon>Bacteria</taxon>
        <taxon>Bacillati</taxon>
        <taxon>Bacillota</taxon>
        <taxon>Bacilli</taxon>
        <taxon>Bacillales</taxon>
        <taxon>Anoxybacillaceae</taxon>
        <taxon>Saccharococcus</taxon>
    </lineage>
</organism>
<sequence>MSLTTQLATMLAMIGMGGWLGAALDTYNRFLQRQDRAHWIVFINDILFWIVQGLIIFYVLLLVNQGELRFYIFLAILCGYAAYQSLFRTIYLKVLEWLIWFATRLYQFFIQLCRYLLIRPVQFFFQMLLVLILFIWKALLSLLRLFLRMLYQCTKLLFAPFRWTGLIIWKITPPSWKRISTKIFAYLTGIIRQVKNMKDRIRTWISKWQK</sequence>
<protein>
    <submittedName>
        <fullName evidence="2">Putative spore cortex formation related protein</fullName>
    </submittedName>
</protein>
<dbReference type="AlphaFoldDB" id="A0A023DGZ3"/>
<accession>A0A023DGZ3</accession>
<evidence type="ECO:0000313" key="3">
    <source>
        <dbReference type="Proteomes" id="UP000023561"/>
    </source>
</evidence>
<dbReference type="NCBIfam" id="TIGR02893">
    <property type="entry name" value="spore_yabQ"/>
    <property type="match status" value="1"/>
</dbReference>
<gene>
    <name evidence="2" type="ORF">GCA01S_046_00210</name>
</gene>
<keyword evidence="3" id="KW-1185">Reference proteome</keyword>
<dbReference type="Proteomes" id="UP000023561">
    <property type="component" value="Unassembled WGS sequence"/>
</dbReference>
<feature type="transmembrane region" description="Helical" evidence="1">
    <location>
        <begin position="123"/>
        <end position="147"/>
    </location>
</feature>
<dbReference type="Pfam" id="PF09578">
    <property type="entry name" value="Spore_YabQ"/>
    <property type="match status" value="1"/>
</dbReference>